<evidence type="ECO:0000313" key="3">
    <source>
        <dbReference type="EMBL" id="NHZ32491.1"/>
    </source>
</evidence>
<evidence type="ECO:0000256" key="1">
    <source>
        <dbReference type="SAM" id="MobiDB-lite"/>
    </source>
</evidence>
<sequence length="60" mass="6484">MKLRDWILVLMAVLALAADLPERAAMAGKQPTTALTTGPAPAQPAPVPYNLDRTRDTARR</sequence>
<evidence type="ECO:0000313" key="4">
    <source>
        <dbReference type="Proteomes" id="UP000785613"/>
    </source>
</evidence>
<accession>A0ABX0LIX2</accession>
<feature type="region of interest" description="Disordered" evidence="1">
    <location>
        <begin position="27"/>
        <end position="60"/>
    </location>
</feature>
<dbReference type="EMBL" id="VUYU01000002">
    <property type="protein sequence ID" value="NHZ32491.1"/>
    <property type="molecule type" value="Genomic_DNA"/>
</dbReference>
<protein>
    <submittedName>
        <fullName evidence="3">Uncharacterized protein</fullName>
    </submittedName>
</protein>
<reference evidence="3 4" key="1">
    <citation type="submission" date="2019-09" db="EMBL/GenBank/DDBJ databases">
        <title>Taxonomy of Antarctic Massilia spp.: description of Massilia rubra sp. nov., Massilia aquatica sp. nov., Massilia mucilaginosa sp. nov., Massilia frigida sp. nov. isolated from streams, lakes and regoliths.</title>
        <authorList>
            <person name="Holochova P."/>
            <person name="Sedlacek I."/>
            <person name="Kralova S."/>
            <person name="Maslanova I."/>
            <person name="Busse H.-J."/>
            <person name="Stankova E."/>
            <person name="Vrbovska V."/>
            <person name="Kovarovic V."/>
            <person name="Bartak M."/>
            <person name="Svec P."/>
            <person name="Pantucek R."/>
        </authorList>
    </citation>
    <scope>NUCLEOTIDE SEQUENCE [LARGE SCALE GENOMIC DNA]</scope>
    <source>
        <strain evidence="3 4">CCM 8692</strain>
    </source>
</reference>
<organism evidence="3 4">
    <name type="scientific">Massilia rubra</name>
    <dbReference type="NCBI Taxonomy" id="2607910"/>
    <lineage>
        <taxon>Bacteria</taxon>
        <taxon>Pseudomonadati</taxon>
        <taxon>Pseudomonadota</taxon>
        <taxon>Betaproteobacteria</taxon>
        <taxon>Burkholderiales</taxon>
        <taxon>Oxalobacteraceae</taxon>
        <taxon>Telluria group</taxon>
        <taxon>Massilia</taxon>
    </lineage>
</organism>
<comment type="caution">
    <text evidence="3">The sequence shown here is derived from an EMBL/GenBank/DDBJ whole genome shotgun (WGS) entry which is preliminary data.</text>
</comment>
<dbReference type="RefSeq" id="WP_167221372.1">
    <property type="nucleotide sequence ID" value="NZ_VUYU01000002.1"/>
</dbReference>
<gene>
    <name evidence="3" type="ORF">F0185_02655</name>
</gene>
<feature type="signal peptide" evidence="2">
    <location>
        <begin position="1"/>
        <end position="17"/>
    </location>
</feature>
<name>A0ABX0LIX2_9BURK</name>
<feature type="chain" id="PRO_5046483157" evidence="2">
    <location>
        <begin position="18"/>
        <end position="60"/>
    </location>
</feature>
<keyword evidence="2" id="KW-0732">Signal</keyword>
<evidence type="ECO:0000256" key="2">
    <source>
        <dbReference type="SAM" id="SignalP"/>
    </source>
</evidence>
<keyword evidence="4" id="KW-1185">Reference proteome</keyword>
<dbReference type="Proteomes" id="UP000785613">
    <property type="component" value="Unassembled WGS sequence"/>
</dbReference>
<proteinExistence type="predicted"/>
<feature type="compositionally biased region" description="Low complexity" evidence="1">
    <location>
        <begin position="31"/>
        <end position="40"/>
    </location>
</feature>